<feature type="domain" description="NB-ARC" evidence="5">
    <location>
        <begin position="148"/>
        <end position="314"/>
    </location>
</feature>
<dbReference type="InterPro" id="IPR041118">
    <property type="entry name" value="Rx_N"/>
</dbReference>
<gene>
    <name evidence="7" type="ORF">CJ030_MR1G018402</name>
</gene>
<keyword evidence="1" id="KW-0677">Repeat</keyword>
<protein>
    <submittedName>
        <fullName evidence="7">Disease resistance protein RGA2</fullName>
    </submittedName>
</protein>
<evidence type="ECO:0000256" key="4">
    <source>
        <dbReference type="ARBA" id="ARBA00022840"/>
    </source>
</evidence>
<dbReference type="Proteomes" id="UP000516437">
    <property type="component" value="Chromosome 1"/>
</dbReference>
<evidence type="ECO:0000256" key="1">
    <source>
        <dbReference type="ARBA" id="ARBA00022737"/>
    </source>
</evidence>
<dbReference type="PANTHER" id="PTHR36766">
    <property type="entry name" value="PLANT BROAD-SPECTRUM MILDEW RESISTANCE PROTEIN RPW8"/>
    <property type="match status" value="1"/>
</dbReference>
<feature type="domain" description="Disease resistance N-terminal" evidence="6">
    <location>
        <begin position="15"/>
        <end position="84"/>
    </location>
</feature>
<dbReference type="SUPFAM" id="SSF52540">
    <property type="entry name" value="P-loop containing nucleoside triphosphate hydrolases"/>
    <property type="match status" value="1"/>
</dbReference>
<evidence type="ECO:0000259" key="5">
    <source>
        <dbReference type="Pfam" id="PF00931"/>
    </source>
</evidence>
<keyword evidence="4" id="KW-0067">ATP-binding</keyword>
<name>A0A6A1WMS1_9ROSI</name>
<dbReference type="GO" id="GO:0006952">
    <property type="term" value="P:defense response"/>
    <property type="evidence" value="ECO:0007669"/>
    <property type="project" value="UniProtKB-KW"/>
</dbReference>
<evidence type="ECO:0000313" key="8">
    <source>
        <dbReference type="Proteomes" id="UP000516437"/>
    </source>
</evidence>
<sequence>MKESIFLSSVAEGIIGSLGSPPVKEIVQLWGAEGEAEKLKDTVSTIKTVLLCAEEQQDGNPEVRVWLEKLQKPMYDADDLLDIVVSTSEVRPKEMTTEYESWVQRLVRKLNVFSEQNLVPRSPIHIGNYIKCIRERKMLLVERRIRKAVIARLLDSKAGENISILPIVGIGGLGKTALAQLVFNDQKVQQHFDLKVWVCVSDIFDVKILVENILKFATRNKQQDVGMDALTESLRNVIYKKKYLLVLDDVWNEDRDKWSRFKSLLMGGERGSRVLLTTRNEMVAKISKTMEPYLLKGLGEQESWSLFKKMAFEEGKEPETTSIVKLGRRL</sequence>
<organism evidence="7 8">
    <name type="scientific">Morella rubra</name>
    <name type="common">Chinese bayberry</name>
    <dbReference type="NCBI Taxonomy" id="262757"/>
    <lineage>
        <taxon>Eukaryota</taxon>
        <taxon>Viridiplantae</taxon>
        <taxon>Streptophyta</taxon>
        <taxon>Embryophyta</taxon>
        <taxon>Tracheophyta</taxon>
        <taxon>Spermatophyta</taxon>
        <taxon>Magnoliopsida</taxon>
        <taxon>eudicotyledons</taxon>
        <taxon>Gunneridae</taxon>
        <taxon>Pentapetalae</taxon>
        <taxon>rosids</taxon>
        <taxon>fabids</taxon>
        <taxon>Fagales</taxon>
        <taxon>Myricaceae</taxon>
        <taxon>Morella</taxon>
    </lineage>
</organism>
<evidence type="ECO:0000256" key="2">
    <source>
        <dbReference type="ARBA" id="ARBA00022741"/>
    </source>
</evidence>
<keyword evidence="8" id="KW-1185">Reference proteome</keyword>
<dbReference type="Pfam" id="PF18052">
    <property type="entry name" value="Rx_N"/>
    <property type="match status" value="1"/>
</dbReference>
<dbReference type="OrthoDB" id="2018467at2759"/>
<dbReference type="Pfam" id="PF00931">
    <property type="entry name" value="NB-ARC"/>
    <property type="match status" value="1"/>
</dbReference>
<dbReference type="GO" id="GO:0005524">
    <property type="term" value="F:ATP binding"/>
    <property type="evidence" value="ECO:0007669"/>
    <property type="project" value="UniProtKB-KW"/>
</dbReference>
<dbReference type="EMBL" id="RXIC02000019">
    <property type="protein sequence ID" value="KAB1225983.1"/>
    <property type="molecule type" value="Genomic_DNA"/>
</dbReference>
<comment type="caution">
    <text evidence="7">The sequence shown here is derived from an EMBL/GenBank/DDBJ whole genome shotgun (WGS) entry which is preliminary data.</text>
</comment>
<reference evidence="7 8" key="1">
    <citation type="journal article" date="2019" name="Plant Biotechnol. J.">
        <title>The red bayberry genome and genetic basis of sex determination.</title>
        <authorList>
            <person name="Jia H.M."/>
            <person name="Jia H.J."/>
            <person name="Cai Q.L."/>
            <person name="Wang Y."/>
            <person name="Zhao H.B."/>
            <person name="Yang W.F."/>
            <person name="Wang G.Y."/>
            <person name="Li Y.H."/>
            <person name="Zhan D.L."/>
            <person name="Shen Y.T."/>
            <person name="Niu Q.F."/>
            <person name="Chang L."/>
            <person name="Qiu J."/>
            <person name="Zhao L."/>
            <person name="Xie H.B."/>
            <person name="Fu W.Y."/>
            <person name="Jin J."/>
            <person name="Li X.W."/>
            <person name="Jiao Y."/>
            <person name="Zhou C.C."/>
            <person name="Tu T."/>
            <person name="Chai C.Y."/>
            <person name="Gao J.L."/>
            <person name="Fan L.J."/>
            <person name="van de Weg E."/>
            <person name="Wang J.Y."/>
            <person name="Gao Z.S."/>
        </authorList>
    </citation>
    <scope>NUCLEOTIDE SEQUENCE [LARGE SCALE GENOMIC DNA]</scope>
    <source>
        <tissue evidence="7">Leaves</tissue>
    </source>
</reference>
<dbReference type="FunFam" id="3.40.50.300:FF:001091">
    <property type="entry name" value="Probable disease resistance protein At1g61300"/>
    <property type="match status" value="1"/>
</dbReference>
<dbReference type="Gene3D" id="1.20.5.4130">
    <property type="match status" value="1"/>
</dbReference>
<accession>A0A6A1WMS1</accession>
<proteinExistence type="predicted"/>
<keyword evidence="3" id="KW-0611">Plant defense</keyword>
<dbReference type="Gene3D" id="3.40.50.300">
    <property type="entry name" value="P-loop containing nucleotide triphosphate hydrolases"/>
    <property type="match status" value="1"/>
</dbReference>
<dbReference type="AlphaFoldDB" id="A0A6A1WMS1"/>
<dbReference type="GO" id="GO:0043531">
    <property type="term" value="F:ADP binding"/>
    <property type="evidence" value="ECO:0007669"/>
    <property type="project" value="InterPro"/>
</dbReference>
<evidence type="ECO:0000256" key="3">
    <source>
        <dbReference type="ARBA" id="ARBA00022821"/>
    </source>
</evidence>
<dbReference type="PRINTS" id="PR00364">
    <property type="entry name" value="DISEASERSIST"/>
</dbReference>
<dbReference type="InterPro" id="IPR027417">
    <property type="entry name" value="P-loop_NTPase"/>
</dbReference>
<evidence type="ECO:0000313" key="7">
    <source>
        <dbReference type="EMBL" id="KAB1225983.1"/>
    </source>
</evidence>
<dbReference type="PANTHER" id="PTHR36766:SF38">
    <property type="entry name" value="DISEASE RESISTANCE PROTEIN RGA3"/>
    <property type="match status" value="1"/>
</dbReference>
<keyword evidence="2" id="KW-0547">Nucleotide-binding</keyword>
<evidence type="ECO:0000259" key="6">
    <source>
        <dbReference type="Pfam" id="PF18052"/>
    </source>
</evidence>
<dbReference type="InterPro" id="IPR002182">
    <property type="entry name" value="NB-ARC"/>
</dbReference>